<evidence type="ECO:0000256" key="3">
    <source>
        <dbReference type="ARBA" id="ARBA00022692"/>
    </source>
</evidence>
<evidence type="ECO:0000256" key="6">
    <source>
        <dbReference type="SAM" id="MobiDB-lite"/>
    </source>
</evidence>
<evidence type="ECO:0000256" key="7">
    <source>
        <dbReference type="SAM" id="Phobius"/>
    </source>
</evidence>
<keyword evidence="2" id="KW-1003">Cell membrane</keyword>
<proteinExistence type="predicted"/>
<dbReference type="OrthoDB" id="3688258at2"/>
<evidence type="ECO:0000256" key="1">
    <source>
        <dbReference type="ARBA" id="ARBA00004651"/>
    </source>
</evidence>
<evidence type="ECO:0000256" key="2">
    <source>
        <dbReference type="ARBA" id="ARBA00022475"/>
    </source>
</evidence>
<dbReference type="GO" id="GO:0005886">
    <property type="term" value="C:plasma membrane"/>
    <property type="evidence" value="ECO:0007669"/>
    <property type="project" value="UniProtKB-SubCell"/>
</dbReference>
<dbReference type="InterPro" id="IPR011701">
    <property type="entry name" value="MFS"/>
</dbReference>
<keyword evidence="5 7" id="KW-0472">Membrane</keyword>
<feature type="region of interest" description="Disordered" evidence="6">
    <location>
        <begin position="417"/>
        <end position="438"/>
    </location>
</feature>
<dbReference type="RefSeq" id="WP_062394730.1">
    <property type="nucleotide sequence ID" value="NZ_CP011853.1"/>
</dbReference>
<feature type="transmembrane region" description="Helical" evidence="7">
    <location>
        <begin position="48"/>
        <end position="69"/>
    </location>
</feature>
<evidence type="ECO:0000313" key="8">
    <source>
        <dbReference type="EMBL" id="ALG86449.1"/>
    </source>
</evidence>
<gene>
    <name evidence="8" type="ORF">ACH46_20580</name>
</gene>
<feature type="transmembrane region" description="Helical" evidence="7">
    <location>
        <begin position="21"/>
        <end position="42"/>
    </location>
</feature>
<keyword evidence="9" id="KW-1185">Reference proteome</keyword>
<keyword evidence="3 7" id="KW-0812">Transmembrane</keyword>
<accession>A0A0N9MTJ2</accession>
<evidence type="ECO:0000256" key="5">
    <source>
        <dbReference type="ARBA" id="ARBA00023136"/>
    </source>
</evidence>
<feature type="transmembrane region" description="Helical" evidence="7">
    <location>
        <begin position="237"/>
        <end position="261"/>
    </location>
</feature>
<keyword evidence="4 7" id="KW-1133">Transmembrane helix</keyword>
<feature type="transmembrane region" description="Helical" evidence="7">
    <location>
        <begin position="175"/>
        <end position="197"/>
    </location>
</feature>
<dbReference type="PANTHER" id="PTHR23513:SF17">
    <property type="entry name" value="MEMBRANE PROTEIN"/>
    <property type="match status" value="1"/>
</dbReference>
<feature type="transmembrane region" description="Helical" evidence="7">
    <location>
        <begin position="143"/>
        <end position="169"/>
    </location>
</feature>
<dbReference type="Pfam" id="PF07690">
    <property type="entry name" value="MFS_1"/>
    <property type="match status" value="1"/>
</dbReference>
<dbReference type="Proteomes" id="UP000063789">
    <property type="component" value="Chromosome"/>
</dbReference>
<reference evidence="9" key="1">
    <citation type="submission" date="2015-06" db="EMBL/GenBank/DDBJ databases">
        <title>Complete genome sequence and metabolic analysis of phthalate degradation pathway in Gordonia sp. QH-11.</title>
        <authorList>
            <person name="Jin D."/>
            <person name="Kong X."/>
            <person name="Bai Z."/>
        </authorList>
    </citation>
    <scope>NUCLEOTIDE SEQUENCE [LARGE SCALE GENOMIC DNA]</scope>
    <source>
        <strain evidence="9">QH-11</strain>
    </source>
</reference>
<feature type="transmembrane region" description="Helical" evidence="7">
    <location>
        <begin position="330"/>
        <end position="351"/>
    </location>
</feature>
<dbReference type="AlphaFoldDB" id="A0A0N9MTJ2"/>
<dbReference type="Gene3D" id="1.20.1250.20">
    <property type="entry name" value="MFS general substrate transporter like domains"/>
    <property type="match status" value="1"/>
</dbReference>
<feature type="transmembrane region" description="Helical" evidence="7">
    <location>
        <begin position="391"/>
        <end position="411"/>
    </location>
</feature>
<dbReference type="InterPro" id="IPR036259">
    <property type="entry name" value="MFS_trans_sf"/>
</dbReference>
<protein>
    <submittedName>
        <fullName evidence="8">MFS transporter</fullName>
    </submittedName>
</protein>
<dbReference type="GO" id="GO:0022857">
    <property type="term" value="F:transmembrane transporter activity"/>
    <property type="evidence" value="ECO:0007669"/>
    <property type="project" value="InterPro"/>
</dbReference>
<feature type="transmembrane region" description="Helical" evidence="7">
    <location>
        <begin position="305"/>
        <end position="324"/>
    </location>
</feature>
<feature type="transmembrane region" description="Helical" evidence="7">
    <location>
        <begin position="363"/>
        <end position="385"/>
    </location>
</feature>
<dbReference type="CDD" id="cd06173">
    <property type="entry name" value="MFS_MefA_like"/>
    <property type="match status" value="1"/>
</dbReference>
<name>A0A0N9MTJ2_9ACTN</name>
<comment type="subcellular location">
    <subcellularLocation>
        <location evidence="1">Cell membrane</location>
        <topology evidence="1">Multi-pass membrane protein</topology>
    </subcellularLocation>
</comment>
<feature type="compositionally biased region" description="Low complexity" evidence="6">
    <location>
        <begin position="427"/>
        <end position="438"/>
    </location>
</feature>
<sequence length="438" mass="45059">MKSLRSVTHAPGLVRLLGVRLLTQMSDGAFQAALAFSILFNPDRHTDPLAIAGGFAVLLLPYSLLGPFAGALLDHWDRRRVLLWANVLRALAILLVALTMSASSPDTVVLLSALLVTGCSRLVASGLSASLPHVTPPSLIVEINAFFTTIGAGMLAVGAGVSAVLRLIFGADNGGSGATLMAGAVFGLIAALLAGGFKTRQLGPDHPDGIGHTAAYSLARGLEHGLRAVLRTPSVGIVLSAIGVHRLVFGLNTLMFLMLVRHTELGDALGADVRAISLIGGCVAVGALIAAGTTPVSIRVVGRRGTIVSALILGGFAELLLLTVRPVPVLIAAAVIGLAGQTVKLCGDVAMQCDVPDSYRGQVFAVQDALFNTAFVAAIFIAALAVPADGFSPVLVVAGSILYFATTVWVIRRGQRAEGPPPEPLVEEPVVAEPSAGR</sequence>
<feature type="transmembrane region" description="Helical" evidence="7">
    <location>
        <begin position="81"/>
        <end position="102"/>
    </location>
</feature>
<feature type="transmembrane region" description="Helical" evidence="7">
    <location>
        <begin position="108"/>
        <end position="131"/>
    </location>
</feature>
<dbReference type="STRING" id="1136941.ACH46_20580"/>
<evidence type="ECO:0000313" key="9">
    <source>
        <dbReference type="Proteomes" id="UP000063789"/>
    </source>
</evidence>
<reference evidence="8 9" key="2">
    <citation type="journal article" date="2017" name="Int. J. Syst. Evol. Microbiol.">
        <title>Gordonia phthalatica sp. nov., a di-n-butyl phthalate-degrading bacterium isolated from activated sludge.</title>
        <authorList>
            <person name="Jin D."/>
            <person name="Kong X."/>
            <person name="Jia M."/>
            <person name="Yu X."/>
            <person name="Wang X."/>
            <person name="Zhuang X."/>
            <person name="Deng Y."/>
            <person name="Bai Z."/>
        </authorList>
    </citation>
    <scope>NUCLEOTIDE SEQUENCE [LARGE SCALE GENOMIC DNA]</scope>
    <source>
        <strain evidence="8 9">QH-11</strain>
    </source>
</reference>
<dbReference type="EMBL" id="CP011853">
    <property type="protein sequence ID" value="ALG86449.1"/>
    <property type="molecule type" value="Genomic_DNA"/>
</dbReference>
<evidence type="ECO:0000256" key="4">
    <source>
        <dbReference type="ARBA" id="ARBA00022989"/>
    </source>
</evidence>
<dbReference type="PATRIC" id="fig|1136941.3.peg.4216"/>
<organism evidence="8 9">
    <name type="scientific">Gordonia phthalatica</name>
    <dbReference type="NCBI Taxonomy" id="1136941"/>
    <lineage>
        <taxon>Bacteria</taxon>
        <taxon>Bacillati</taxon>
        <taxon>Actinomycetota</taxon>
        <taxon>Actinomycetes</taxon>
        <taxon>Mycobacteriales</taxon>
        <taxon>Gordoniaceae</taxon>
        <taxon>Gordonia</taxon>
    </lineage>
</organism>
<feature type="transmembrane region" description="Helical" evidence="7">
    <location>
        <begin position="273"/>
        <end position="293"/>
    </location>
</feature>
<dbReference type="SUPFAM" id="SSF103473">
    <property type="entry name" value="MFS general substrate transporter"/>
    <property type="match status" value="1"/>
</dbReference>
<dbReference type="KEGG" id="goq:ACH46_20580"/>
<dbReference type="PANTHER" id="PTHR23513">
    <property type="entry name" value="INTEGRAL MEMBRANE EFFLUX PROTEIN-RELATED"/>
    <property type="match status" value="1"/>
</dbReference>